<dbReference type="AlphaFoldDB" id="A0A8T0HWG6"/>
<name>A0A8T0HWG6_CERPU</name>
<dbReference type="Proteomes" id="UP000822688">
    <property type="component" value="Chromosome V"/>
</dbReference>
<protein>
    <submittedName>
        <fullName evidence="1">Uncharacterized protein</fullName>
    </submittedName>
</protein>
<evidence type="ECO:0000313" key="1">
    <source>
        <dbReference type="EMBL" id="KAG0575059.1"/>
    </source>
</evidence>
<evidence type="ECO:0000313" key="2">
    <source>
        <dbReference type="Proteomes" id="UP000822688"/>
    </source>
</evidence>
<dbReference type="EMBL" id="CM026426">
    <property type="protein sequence ID" value="KAG0575059.1"/>
    <property type="molecule type" value="Genomic_DNA"/>
</dbReference>
<accession>A0A8T0HWG6</accession>
<organism evidence="1 2">
    <name type="scientific">Ceratodon purpureus</name>
    <name type="common">Fire moss</name>
    <name type="synonym">Dicranum purpureum</name>
    <dbReference type="NCBI Taxonomy" id="3225"/>
    <lineage>
        <taxon>Eukaryota</taxon>
        <taxon>Viridiplantae</taxon>
        <taxon>Streptophyta</taxon>
        <taxon>Embryophyta</taxon>
        <taxon>Bryophyta</taxon>
        <taxon>Bryophytina</taxon>
        <taxon>Bryopsida</taxon>
        <taxon>Dicranidae</taxon>
        <taxon>Pseudoditrichales</taxon>
        <taxon>Ditrichaceae</taxon>
        <taxon>Ceratodon</taxon>
    </lineage>
</organism>
<proteinExistence type="predicted"/>
<gene>
    <name evidence="1" type="ORF">KC19_VG314400</name>
</gene>
<comment type="caution">
    <text evidence="1">The sequence shown here is derived from an EMBL/GenBank/DDBJ whole genome shotgun (WGS) entry which is preliminary data.</text>
</comment>
<sequence length="174" mass="19143">MGISRMAEAQIPTDKGMLVTGHRDVKSYNQYNTNPVKLQMDTCQRIISGDGTKYSEVLSQERKKHVRGAIDVKVKRDFDVKPELQVKAEVKLDIPEGFKPGSKHSPQSQVDYSKPIGQAPRFSKEGNPSSGFVFGSASGCNFFNFTSSVDSKVITHLISKFSKGEIVSSPLSSQ</sequence>
<keyword evidence="2" id="KW-1185">Reference proteome</keyword>
<reference evidence="1" key="1">
    <citation type="submission" date="2020-06" db="EMBL/GenBank/DDBJ databases">
        <title>WGS assembly of Ceratodon purpureus strain R40.</title>
        <authorList>
            <person name="Carey S.B."/>
            <person name="Jenkins J."/>
            <person name="Shu S."/>
            <person name="Lovell J.T."/>
            <person name="Sreedasyam A."/>
            <person name="Maumus F."/>
            <person name="Tiley G.P."/>
            <person name="Fernandez-Pozo N."/>
            <person name="Barry K."/>
            <person name="Chen C."/>
            <person name="Wang M."/>
            <person name="Lipzen A."/>
            <person name="Daum C."/>
            <person name="Saski C.A."/>
            <person name="Payton A.C."/>
            <person name="Mcbreen J.C."/>
            <person name="Conrad R.E."/>
            <person name="Kollar L.M."/>
            <person name="Olsson S."/>
            <person name="Huttunen S."/>
            <person name="Landis J.B."/>
            <person name="Wickett N.J."/>
            <person name="Johnson M.G."/>
            <person name="Rensing S.A."/>
            <person name="Grimwood J."/>
            <person name="Schmutz J."/>
            <person name="Mcdaniel S.F."/>
        </authorList>
    </citation>
    <scope>NUCLEOTIDE SEQUENCE</scope>
    <source>
        <strain evidence="1">R40</strain>
    </source>
</reference>